<dbReference type="Proteomes" id="UP000241546">
    <property type="component" value="Unassembled WGS sequence"/>
</dbReference>
<gene>
    <name evidence="11" type="ORF">BBK36DRAFT_1172677</name>
</gene>
<name>A0A2T4AZK0_9HYPO</name>
<dbReference type="GO" id="GO:0005737">
    <property type="term" value="C:cytoplasm"/>
    <property type="evidence" value="ECO:0007669"/>
    <property type="project" value="UniProtKB-SubCell"/>
</dbReference>
<evidence type="ECO:0000256" key="4">
    <source>
        <dbReference type="ARBA" id="ARBA00018964"/>
    </source>
</evidence>
<dbReference type="SUPFAM" id="SSF82708">
    <property type="entry name" value="R3H domain"/>
    <property type="match status" value="1"/>
</dbReference>
<dbReference type="GO" id="GO:0003676">
    <property type="term" value="F:nucleic acid binding"/>
    <property type="evidence" value="ECO:0007669"/>
    <property type="project" value="InterPro"/>
</dbReference>
<dbReference type="InterPro" id="IPR034082">
    <property type="entry name" value="R3H_G-patch"/>
</dbReference>
<evidence type="ECO:0000256" key="7">
    <source>
        <dbReference type="ARBA" id="ARBA00023187"/>
    </source>
</evidence>
<dbReference type="InterPro" id="IPR001374">
    <property type="entry name" value="R3H_dom"/>
</dbReference>
<accession>A0A2T4AZK0</accession>
<dbReference type="GO" id="GO:0008380">
    <property type="term" value="P:RNA splicing"/>
    <property type="evidence" value="ECO:0007669"/>
    <property type="project" value="UniProtKB-KW"/>
</dbReference>
<organism evidence="11 12">
    <name type="scientific">Trichoderma citrinoviride</name>
    <dbReference type="NCBI Taxonomy" id="58853"/>
    <lineage>
        <taxon>Eukaryota</taxon>
        <taxon>Fungi</taxon>
        <taxon>Dikarya</taxon>
        <taxon>Ascomycota</taxon>
        <taxon>Pezizomycotina</taxon>
        <taxon>Sordariomycetes</taxon>
        <taxon>Hypocreomycetidae</taxon>
        <taxon>Hypocreales</taxon>
        <taxon>Hypocreaceae</taxon>
        <taxon>Trichoderma</taxon>
    </lineage>
</organism>
<evidence type="ECO:0000256" key="3">
    <source>
        <dbReference type="ARBA" id="ARBA00010306"/>
    </source>
</evidence>
<keyword evidence="7" id="KW-0508">mRNA splicing</keyword>
<dbReference type="RefSeq" id="XP_024745812.1">
    <property type="nucleotide sequence ID" value="XM_024895762.1"/>
</dbReference>
<dbReference type="CDD" id="cd02646">
    <property type="entry name" value="R3H_G-patch"/>
    <property type="match status" value="1"/>
</dbReference>
<dbReference type="InterPro" id="IPR000467">
    <property type="entry name" value="G_patch_dom"/>
</dbReference>
<dbReference type="SMART" id="SM00443">
    <property type="entry name" value="G_patch"/>
    <property type="match status" value="1"/>
</dbReference>
<evidence type="ECO:0000259" key="10">
    <source>
        <dbReference type="PROSITE" id="PS50174"/>
    </source>
</evidence>
<dbReference type="EMBL" id="KZ680223">
    <property type="protein sequence ID" value="PTB62492.1"/>
    <property type="molecule type" value="Genomic_DNA"/>
</dbReference>
<feature type="domain" description="G-patch" evidence="10">
    <location>
        <begin position="133"/>
        <end position="178"/>
    </location>
</feature>
<keyword evidence="5" id="KW-0963">Cytoplasm</keyword>
<dbReference type="Gene3D" id="3.30.1370.50">
    <property type="entry name" value="R3H-like domain"/>
    <property type="match status" value="1"/>
</dbReference>
<sequence length="178" mass="19560">MTQVIDEVKTFLASSQETLTLPPMDPHTRKGVHELAHKLNVKSKSIGGGDQRRPVLYRTKKTSYNEQEFEQIIVRIRRIFGRQPPSKADSRKNRQNQKGPKGGKGSRPVARAGGAFDYHEGEVIGAAAPELGTENRGRAMMEKMGWSTGTPLGASDNQGILHPVSQTMKKSRAGLGQE</sequence>
<dbReference type="GO" id="GO:0005634">
    <property type="term" value="C:nucleus"/>
    <property type="evidence" value="ECO:0007669"/>
    <property type="project" value="UniProtKB-SubCell"/>
</dbReference>
<evidence type="ECO:0000256" key="5">
    <source>
        <dbReference type="ARBA" id="ARBA00022490"/>
    </source>
</evidence>
<dbReference type="OrthoDB" id="21470at2759"/>
<keyword evidence="12" id="KW-1185">Reference proteome</keyword>
<feature type="region of interest" description="Disordered" evidence="9">
    <location>
        <begin position="145"/>
        <end position="178"/>
    </location>
</feature>
<dbReference type="AlphaFoldDB" id="A0A2T4AZK0"/>
<evidence type="ECO:0000313" key="11">
    <source>
        <dbReference type="EMBL" id="PTB62492.1"/>
    </source>
</evidence>
<feature type="compositionally biased region" description="Polar residues" evidence="9">
    <location>
        <begin position="147"/>
        <end position="168"/>
    </location>
</feature>
<comment type="subcellular location">
    <subcellularLocation>
        <location evidence="2">Cytoplasm</location>
    </subcellularLocation>
    <subcellularLocation>
        <location evidence="1">Nucleus</location>
    </subcellularLocation>
</comment>
<dbReference type="GeneID" id="36603880"/>
<dbReference type="InterPro" id="IPR036867">
    <property type="entry name" value="R3H_dom_sf"/>
</dbReference>
<reference evidence="12" key="1">
    <citation type="submission" date="2016-07" db="EMBL/GenBank/DDBJ databases">
        <title>Multiple horizontal gene transfer events from other fungi enriched the ability of initially mycotrophic Trichoderma (Ascomycota) to feed on dead plant biomass.</title>
        <authorList>
            <consortium name="DOE Joint Genome Institute"/>
            <person name="Atanasova L."/>
            <person name="Chenthamara K."/>
            <person name="Zhang J."/>
            <person name="Grujic M."/>
            <person name="Henrissat B."/>
            <person name="Kuo A."/>
            <person name="Aerts A."/>
            <person name="Salamov A."/>
            <person name="Lipzen A."/>
            <person name="Labutti K."/>
            <person name="Barry K."/>
            <person name="Miao Y."/>
            <person name="Rahimi M.J."/>
            <person name="Shen Q."/>
            <person name="Grigoriev I.V."/>
            <person name="Kubicek C.P."/>
            <person name="Druzhinina I.S."/>
        </authorList>
    </citation>
    <scope>NUCLEOTIDE SEQUENCE [LARGE SCALE GENOMIC DNA]</scope>
    <source>
        <strain evidence="12">TUCIM 6016</strain>
    </source>
</reference>
<evidence type="ECO:0000313" key="12">
    <source>
        <dbReference type="Proteomes" id="UP000241546"/>
    </source>
</evidence>
<protein>
    <recommendedName>
        <fullName evidence="4">Protein SQS1</fullName>
    </recommendedName>
</protein>
<dbReference type="Pfam" id="PF01585">
    <property type="entry name" value="G-patch"/>
    <property type="match status" value="1"/>
</dbReference>
<keyword evidence="6" id="KW-0507">mRNA processing</keyword>
<comment type="similarity">
    <text evidence="3">Belongs to the SQS1 family.</text>
</comment>
<evidence type="ECO:0000256" key="8">
    <source>
        <dbReference type="ARBA" id="ARBA00023242"/>
    </source>
</evidence>
<dbReference type="InterPro" id="IPR051189">
    <property type="entry name" value="Splicing_assoc_domain"/>
</dbReference>
<evidence type="ECO:0000256" key="1">
    <source>
        <dbReference type="ARBA" id="ARBA00004123"/>
    </source>
</evidence>
<dbReference type="PROSITE" id="PS50174">
    <property type="entry name" value="G_PATCH"/>
    <property type="match status" value="1"/>
</dbReference>
<dbReference type="Pfam" id="PF01424">
    <property type="entry name" value="R3H"/>
    <property type="match status" value="1"/>
</dbReference>
<evidence type="ECO:0000256" key="2">
    <source>
        <dbReference type="ARBA" id="ARBA00004496"/>
    </source>
</evidence>
<evidence type="ECO:0000256" key="6">
    <source>
        <dbReference type="ARBA" id="ARBA00022664"/>
    </source>
</evidence>
<keyword evidence="8" id="KW-0539">Nucleus</keyword>
<feature type="region of interest" description="Disordered" evidence="9">
    <location>
        <begin position="80"/>
        <end position="112"/>
    </location>
</feature>
<dbReference type="GO" id="GO:0006397">
    <property type="term" value="P:mRNA processing"/>
    <property type="evidence" value="ECO:0007669"/>
    <property type="project" value="UniProtKB-KW"/>
</dbReference>
<proteinExistence type="inferred from homology"/>
<evidence type="ECO:0000256" key="9">
    <source>
        <dbReference type="SAM" id="MobiDB-lite"/>
    </source>
</evidence>
<dbReference type="PANTHER" id="PTHR14195">
    <property type="entry name" value="G PATCH DOMAIN CONTAINING PROTEIN 2"/>
    <property type="match status" value="1"/>
</dbReference>